<evidence type="ECO:0000256" key="6">
    <source>
        <dbReference type="ARBA" id="ARBA00023015"/>
    </source>
</evidence>
<accession>A0A974DEU2</accession>
<dbReference type="Pfam" id="PF12885">
    <property type="entry name" value="TORC_M"/>
    <property type="match status" value="1"/>
</dbReference>
<keyword evidence="8" id="KW-0804">Transcription</keyword>
<dbReference type="PANTHER" id="PTHR13589:SF4">
    <property type="entry name" value="CREB-REGULATED TRANSCRIPTION COACTIVATOR 3"/>
    <property type="match status" value="1"/>
</dbReference>
<evidence type="ECO:0000256" key="3">
    <source>
        <dbReference type="ARBA" id="ARBA00007167"/>
    </source>
</evidence>
<keyword evidence="6" id="KW-0805">Transcription regulation</keyword>
<dbReference type="PANTHER" id="PTHR13589">
    <property type="entry name" value="CREB-REGULATED TRANSCRIPTION COACTIVATOR"/>
    <property type="match status" value="1"/>
</dbReference>
<evidence type="ECO:0000259" key="13">
    <source>
        <dbReference type="Pfam" id="PF12886"/>
    </source>
</evidence>
<dbReference type="InterPro" id="IPR024783">
    <property type="entry name" value="TORC_N"/>
</dbReference>
<evidence type="ECO:0008006" key="16">
    <source>
        <dbReference type="Google" id="ProtNLM"/>
    </source>
</evidence>
<feature type="domain" description="Transducer of regulated CREB activity middle" evidence="12">
    <location>
        <begin position="163"/>
        <end position="329"/>
    </location>
</feature>
<dbReference type="EMBL" id="CM004470">
    <property type="protein sequence ID" value="OCT89670.1"/>
    <property type="molecule type" value="Genomic_DNA"/>
</dbReference>
<comment type="similarity">
    <text evidence="3">Belongs to the TORC family.</text>
</comment>
<dbReference type="InterPro" id="IPR024786">
    <property type="entry name" value="TORC"/>
</dbReference>
<evidence type="ECO:0000256" key="4">
    <source>
        <dbReference type="ARBA" id="ARBA00022490"/>
    </source>
</evidence>
<feature type="region of interest" description="Disordered" evidence="10">
    <location>
        <begin position="331"/>
        <end position="477"/>
    </location>
</feature>
<evidence type="ECO:0000259" key="11">
    <source>
        <dbReference type="Pfam" id="PF12884"/>
    </source>
</evidence>
<evidence type="ECO:0000313" key="15">
    <source>
        <dbReference type="Proteomes" id="UP000694892"/>
    </source>
</evidence>
<dbReference type="Pfam" id="PF12884">
    <property type="entry name" value="TORC_N"/>
    <property type="match status" value="1"/>
</dbReference>
<dbReference type="GO" id="GO:0045944">
    <property type="term" value="P:positive regulation of transcription by RNA polymerase II"/>
    <property type="evidence" value="ECO:0007669"/>
    <property type="project" value="TreeGrafter"/>
</dbReference>
<evidence type="ECO:0000256" key="8">
    <source>
        <dbReference type="ARBA" id="ARBA00023163"/>
    </source>
</evidence>
<dbReference type="GO" id="GO:0051289">
    <property type="term" value="P:protein homotetramerization"/>
    <property type="evidence" value="ECO:0007669"/>
    <property type="project" value="InterPro"/>
</dbReference>
<sequence length="653" mass="71898">MTATPANSGSNPRKFSEKIALHNQKQAEETRAFDELMSDLTVSRVQFQKLQQLRLAQTRAQYYGGSLPNVNQISSSPNDFQPSFHPMDNIRGMRHHGLVERVSRNRLHSSHHRPVEKHGRQCDSSPYGSVYLSPPPDNNWRRQQPPWNEEKRPGFRLLSALNRTNSDSALHTSASSSKLQDAFMGGNQAMLRAPKPPQRNPSLQDGEMNNFGEAFSYPTSMTEENMLNVTKPLPKQIWEAQKVQCITSRPRSCEVPGIKVFPSSDSNASLSHYQGSLNTGGSLPDLTNLHFPSPLPTPLDPDDTVYANINAENSSGLPAAMTHLGISNSQGIQNTCSNPSIQATMNNNVNNHTPPGRNNPTLHPSLRLSSLSNPSLPTSALGSSPRRRHTPVSPLTLTPGSESNRSISNQFSPTSPMDMLPNSQGVSMDRCPLSLPPLELPPPYPLYTDQPQPQLHHTQQQMHESPESQNFQPPSPVPCPPLDLNLANSSLSGFFGDSFFDQQQPTKQGKYLWQQQEQYDMFGSPSSSLPNTNAFFDPNMNLQYSQASLMGLGGSHGSLQDSFHLRPNYLYSNYGGSVPNIILTDDSSNSLSKDISNAVAGVSELGFDADNTFQFDDELKLAPLSLDGLSMLSDPDMVLPDPSIEDSFRSDKL</sequence>
<dbReference type="GO" id="GO:0005634">
    <property type="term" value="C:nucleus"/>
    <property type="evidence" value="ECO:0007669"/>
    <property type="project" value="UniProtKB-SubCell"/>
</dbReference>
<dbReference type="Pfam" id="PF12886">
    <property type="entry name" value="TORC_C"/>
    <property type="match status" value="1"/>
</dbReference>
<dbReference type="GO" id="GO:0008140">
    <property type="term" value="F:cAMP response element binding protein binding"/>
    <property type="evidence" value="ECO:0007669"/>
    <property type="project" value="InterPro"/>
</dbReference>
<name>A0A974DEU2_XENLA</name>
<dbReference type="InterPro" id="IPR024785">
    <property type="entry name" value="TORC_C"/>
</dbReference>
<protein>
    <recommendedName>
        <fullName evidence="16">CREB-regulated transcription coactivator 3</fullName>
    </recommendedName>
</protein>
<evidence type="ECO:0000256" key="1">
    <source>
        <dbReference type="ARBA" id="ARBA00004123"/>
    </source>
</evidence>
<dbReference type="Proteomes" id="UP000694892">
    <property type="component" value="Chromosome 3L"/>
</dbReference>
<evidence type="ECO:0000256" key="5">
    <source>
        <dbReference type="ARBA" id="ARBA00022553"/>
    </source>
</evidence>
<gene>
    <name evidence="14" type="ORF">XELAEV_18018288mg</name>
</gene>
<keyword evidence="5" id="KW-0597">Phosphoprotein</keyword>
<keyword evidence="7" id="KW-0010">Activator</keyword>
<reference evidence="15" key="1">
    <citation type="journal article" date="2016" name="Nature">
        <title>Genome evolution in the allotetraploid frog Xenopus laevis.</title>
        <authorList>
            <person name="Session A.M."/>
            <person name="Uno Y."/>
            <person name="Kwon T."/>
            <person name="Chapman J.A."/>
            <person name="Toyoda A."/>
            <person name="Takahashi S."/>
            <person name="Fukui A."/>
            <person name="Hikosaka A."/>
            <person name="Suzuki A."/>
            <person name="Kondo M."/>
            <person name="van Heeringen S.J."/>
            <person name="Quigley I."/>
            <person name="Heinz S."/>
            <person name="Ogino H."/>
            <person name="Ochi H."/>
            <person name="Hellsten U."/>
            <person name="Lyons J.B."/>
            <person name="Simakov O."/>
            <person name="Putnam N."/>
            <person name="Stites J."/>
            <person name="Kuroki Y."/>
            <person name="Tanaka T."/>
            <person name="Michiue T."/>
            <person name="Watanabe M."/>
            <person name="Bogdanovic O."/>
            <person name="Lister R."/>
            <person name="Georgiou G."/>
            <person name="Paranjpe S.S."/>
            <person name="van Kruijsbergen I."/>
            <person name="Shu S."/>
            <person name="Carlson J."/>
            <person name="Kinoshita T."/>
            <person name="Ohta Y."/>
            <person name="Mawaribuchi S."/>
            <person name="Jenkins J."/>
            <person name="Grimwood J."/>
            <person name="Schmutz J."/>
            <person name="Mitros T."/>
            <person name="Mozaffari S.V."/>
            <person name="Suzuki Y."/>
            <person name="Haramoto Y."/>
            <person name="Yamamoto T.S."/>
            <person name="Takagi C."/>
            <person name="Heald R."/>
            <person name="Miller K."/>
            <person name="Haudenschild C."/>
            <person name="Kitzman J."/>
            <person name="Nakayama T."/>
            <person name="Izutsu Y."/>
            <person name="Robert J."/>
            <person name="Fortriede J."/>
            <person name="Burns K."/>
            <person name="Lotay V."/>
            <person name="Karimi K."/>
            <person name="Yasuoka Y."/>
            <person name="Dichmann D.S."/>
            <person name="Flajnik M.F."/>
            <person name="Houston D.W."/>
            <person name="Shendure J."/>
            <person name="DuPasquier L."/>
            <person name="Vize P.D."/>
            <person name="Zorn A.M."/>
            <person name="Ito M."/>
            <person name="Marcotte E.M."/>
            <person name="Wallingford J.B."/>
            <person name="Ito Y."/>
            <person name="Asashima M."/>
            <person name="Ueno N."/>
            <person name="Matsuda Y."/>
            <person name="Veenstra G.J."/>
            <person name="Fujiyama A."/>
            <person name="Harland R.M."/>
            <person name="Taira M."/>
            <person name="Rokhsar D.S."/>
        </authorList>
    </citation>
    <scope>NUCLEOTIDE SEQUENCE [LARGE SCALE GENOMIC DNA]</scope>
    <source>
        <strain evidence="15">J</strain>
    </source>
</reference>
<feature type="compositionally biased region" description="Low complexity" evidence="10">
    <location>
        <begin position="360"/>
        <end position="381"/>
    </location>
</feature>
<feature type="domain" description="Transducer of regulated CREB activity C-terminal" evidence="13">
    <location>
        <begin position="579"/>
        <end position="653"/>
    </location>
</feature>
<dbReference type="OMA" id="LPHNGQN"/>
<comment type="subcellular location">
    <subcellularLocation>
        <location evidence="2">Cytoplasm</location>
    </subcellularLocation>
    <subcellularLocation>
        <location evidence="1">Nucleus</location>
    </subcellularLocation>
</comment>
<feature type="compositionally biased region" description="Polar residues" evidence="10">
    <location>
        <begin position="331"/>
        <end position="359"/>
    </location>
</feature>
<organism evidence="14 15">
    <name type="scientific">Xenopus laevis</name>
    <name type="common">African clawed frog</name>
    <dbReference type="NCBI Taxonomy" id="8355"/>
    <lineage>
        <taxon>Eukaryota</taxon>
        <taxon>Metazoa</taxon>
        <taxon>Chordata</taxon>
        <taxon>Craniata</taxon>
        <taxon>Vertebrata</taxon>
        <taxon>Euteleostomi</taxon>
        <taxon>Amphibia</taxon>
        <taxon>Batrachia</taxon>
        <taxon>Anura</taxon>
        <taxon>Pipoidea</taxon>
        <taxon>Pipidae</taxon>
        <taxon>Xenopodinae</taxon>
        <taxon>Xenopus</taxon>
        <taxon>Xenopus</taxon>
    </lineage>
</organism>
<keyword evidence="4" id="KW-0963">Cytoplasm</keyword>
<dbReference type="GO" id="GO:0005737">
    <property type="term" value="C:cytoplasm"/>
    <property type="evidence" value="ECO:0007669"/>
    <property type="project" value="UniProtKB-SubCell"/>
</dbReference>
<evidence type="ECO:0000256" key="2">
    <source>
        <dbReference type="ARBA" id="ARBA00004496"/>
    </source>
</evidence>
<evidence type="ECO:0000313" key="14">
    <source>
        <dbReference type="EMBL" id="OCT89670.1"/>
    </source>
</evidence>
<feature type="region of interest" description="Disordered" evidence="10">
    <location>
        <begin position="105"/>
        <end position="150"/>
    </location>
</feature>
<dbReference type="InterPro" id="IPR024784">
    <property type="entry name" value="TORC_M"/>
</dbReference>
<feature type="compositionally biased region" description="Pro residues" evidence="10">
    <location>
        <begin position="434"/>
        <end position="445"/>
    </location>
</feature>
<evidence type="ECO:0000256" key="7">
    <source>
        <dbReference type="ARBA" id="ARBA00023159"/>
    </source>
</evidence>
<dbReference type="AlphaFoldDB" id="A0A974DEU2"/>
<feature type="compositionally biased region" description="Basic residues" evidence="10">
    <location>
        <begin position="105"/>
        <end position="115"/>
    </location>
</feature>
<evidence type="ECO:0000256" key="10">
    <source>
        <dbReference type="SAM" id="MobiDB-lite"/>
    </source>
</evidence>
<keyword evidence="9" id="KW-0539">Nucleus</keyword>
<feature type="compositionally biased region" description="Low complexity" evidence="10">
    <location>
        <begin position="450"/>
        <end position="461"/>
    </location>
</feature>
<proteinExistence type="inferred from homology"/>
<evidence type="ECO:0000259" key="12">
    <source>
        <dbReference type="Pfam" id="PF12885"/>
    </source>
</evidence>
<feature type="compositionally biased region" description="Polar residues" evidence="10">
    <location>
        <begin position="393"/>
        <end position="426"/>
    </location>
</feature>
<feature type="domain" description="Transducer of regulated CREB activity N-terminal" evidence="11">
    <location>
        <begin position="11"/>
        <end position="68"/>
    </location>
</feature>
<evidence type="ECO:0000256" key="9">
    <source>
        <dbReference type="ARBA" id="ARBA00023242"/>
    </source>
</evidence>